<feature type="transmembrane region" description="Helical" evidence="2">
    <location>
        <begin position="16"/>
        <end position="35"/>
    </location>
</feature>
<feature type="region of interest" description="Disordered" evidence="1">
    <location>
        <begin position="55"/>
        <end position="102"/>
    </location>
</feature>
<keyword evidence="2" id="KW-1133">Transmembrane helix</keyword>
<proteinExistence type="predicted"/>
<accession>A0A0K2SZV3</accession>
<dbReference type="EMBL" id="HACA01001526">
    <property type="protein sequence ID" value="CDW18887.1"/>
    <property type="molecule type" value="Transcribed_RNA"/>
</dbReference>
<evidence type="ECO:0000313" key="3">
    <source>
        <dbReference type="EMBL" id="CDW18887.1"/>
    </source>
</evidence>
<name>A0A0K2SZV3_LEPSM</name>
<feature type="compositionally biased region" description="Acidic residues" evidence="1">
    <location>
        <begin position="62"/>
        <end position="71"/>
    </location>
</feature>
<organism evidence="3">
    <name type="scientific">Lepeophtheirus salmonis</name>
    <name type="common">Salmon louse</name>
    <name type="synonym">Caligus salmonis</name>
    <dbReference type="NCBI Taxonomy" id="72036"/>
    <lineage>
        <taxon>Eukaryota</taxon>
        <taxon>Metazoa</taxon>
        <taxon>Ecdysozoa</taxon>
        <taxon>Arthropoda</taxon>
        <taxon>Crustacea</taxon>
        <taxon>Multicrustacea</taxon>
        <taxon>Hexanauplia</taxon>
        <taxon>Copepoda</taxon>
        <taxon>Siphonostomatoida</taxon>
        <taxon>Caligidae</taxon>
        <taxon>Lepeophtheirus</taxon>
    </lineage>
</organism>
<dbReference type="AlphaFoldDB" id="A0A0K2SZV3"/>
<evidence type="ECO:0000256" key="2">
    <source>
        <dbReference type="SAM" id="Phobius"/>
    </source>
</evidence>
<feature type="compositionally biased region" description="Basic and acidic residues" evidence="1">
    <location>
        <begin position="73"/>
        <end position="82"/>
    </location>
</feature>
<keyword evidence="2" id="KW-0812">Transmembrane</keyword>
<keyword evidence="2" id="KW-0472">Membrane</keyword>
<reference evidence="3" key="1">
    <citation type="submission" date="2014-05" db="EMBL/GenBank/DDBJ databases">
        <authorList>
            <person name="Chronopoulou M."/>
        </authorList>
    </citation>
    <scope>NUCLEOTIDE SEQUENCE</scope>
    <source>
        <tissue evidence="3">Whole organism</tissue>
    </source>
</reference>
<evidence type="ECO:0000256" key="1">
    <source>
        <dbReference type="SAM" id="MobiDB-lite"/>
    </source>
</evidence>
<protein>
    <submittedName>
        <fullName evidence="3">Uncharacterized protein</fullName>
    </submittedName>
</protein>
<sequence>MFHWGYMSFYKYDSTWVYREVLILPVVVLFLWFCWMKVVRNELKEEIVSYTLRDGTTSNPDSEYEVIDSDGEGVAKKDNYSKEEEESEMSETTTDGIKDKDL</sequence>